<protein>
    <submittedName>
        <fullName evidence="1">DnaJ domain-containing protein</fullName>
    </submittedName>
</protein>
<name>A0ACC1J7P1_9FUNG</name>
<evidence type="ECO:0000313" key="1">
    <source>
        <dbReference type="EMBL" id="KAJ1940616.1"/>
    </source>
</evidence>
<reference evidence="1" key="1">
    <citation type="submission" date="2022-07" db="EMBL/GenBank/DDBJ databases">
        <title>Phylogenomic reconstructions and comparative analyses of Kickxellomycotina fungi.</title>
        <authorList>
            <person name="Reynolds N.K."/>
            <person name="Stajich J.E."/>
            <person name="Barry K."/>
            <person name="Grigoriev I.V."/>
            <person name="Crous P."/>
            <person name="Smith M.E."/>
        </authorList>
    </citation>
    <scope>NUCLEOTIDE SEQUENCE</scope>
    <source>
        <strain evidence="1">NRRL 5244</strain>
    </source>
</reference>
<organism evidence="1 2">
    <name type="scientific">Linderina macrospora</name>
    <dbReference type="NCBI Taxonomy" id="4868"/>
    <lineage>
        <taxon>Eukaryota</taxon>
        <taxon>Fungi</taxon>
        <taxon>Fungi incertae sedis</taxon>
        <taxon>Zoopagomycota</taxon>
        <taxon>Kickxellomycotina</taxon>
        <taxon>Kickxellomycetes</taxon>
        <taxon>Kickxellales</taxon>
        <taxon>Kickxellaceae</taxon>
        <taxon>Linderina</taxon>
    </lineage>
</organism>
<proteinExistence type="predicted"/>
<evidence type="ECO:0000313" key="2">
    <source>
        <dbReference type="Proteomes" id="UP001150603"/>
    </source>
</evidence>
<comment type="caution">
    <text evidence="1">The sequence shown here is derived from an EMBL/GenBank/DDBJ whole genome shotgun (WGS) entry which is preliminary data.</text>
</comment>
<sequence>MSAHETNDIERLLKHEETQLSRQTEVERIMSLSMLDPFAILSLPLTCTPQDIKLAYRSKSRLIHPDKTTHEKAREAFERLKKAETDLMDDEKRKSILTMVDEAKRELSMEWTKEVESGKRNEFDAKSPEFEQAAMEKYRAIMIDIEWRRRQRVKQELAAEGAAANKRDEEVKERKRKRDEEKVWEDKREERVSSWRDFQKKSKKSKKSKAAKSSAALGSK</sequence>
<accession>A0ACC1J7P1</accession>
<gene>
    <name evidence="1" type="primary">spf31</name>
    <name evidence="1" type="ORF">FBU59_003756</name>
</gene>
<dbReference type="Proteomes" id="UP001150603">
    <property type="component" value="Unassembled WGS sequence"/>
</dbReference>
<keyword evidence="2" id="KW-1185">Reference proteome</keyword>
<dbReference type="EMBL" id="JANBPW010002493">
    <property type="protein sequence ID" value="KAJ1940616.1"/>
    <property type="molecule type" value="Genomic_DNA"/>
</dbReference>